<gene>
    <name evidence="3" type="ORF">GCM10007416_03740</name>
</gene>
<feature type="domain" description="HTH-like" evidence="1">
    <location>
        <begin position="152"/>
        <end position="207"/>
    </location>
</feature>
<dbReference type="Proteomes" id="UP000617979">
    <property type="component" value="Unassembled WGS sequence"/>
</dbReference>
<dbReference type="SUPFAM" id="SSF46689">
    <property type="entry name" value="Homeodomain-like"/>
    <property type="match status" value="1"/>
</dbReference>
<dbReference type="Pfam" id="PF13518">
    <property type="entry name" value="HTH_28"/>
    <property type="match status" value="1"/>
</dbReference>
<keyword evidence="4" id="KW-1185">Reference proteome</keyword>
<dbReference type="PANTHER" id="PTHR46889">
    <property type="entry name" value="TRANSPOSASE INSF FOR INSERTION SEQUENCE IS3B-RELATED"/>
    <property type="match status" value="1"/>
</dbReference>
<name>A0ABQ1G1J7_9BACL</name>
<feature type="domain" description="Insertion element IS150 protein InsJ-like helix-turn-helix" evidence="2">
    <location>
        <begin position="27"/>
        <end position="78"/>
    </location>
</feature>
<evidence type="ECO:0008006" key="5">
    <source>
        <dbReference type="Google" id="ProtNLM"/>
    </source>
</evidence>
<dbReference type="InterPro" id="IPR009057">
    <property type="entry name" value="Homeodomain-like_sf"/>
</dbReference>
<dbReference type="InterPro" id="IPR050900">
    <property type="entry name" value="Transposase_IS3/IS150/IS904"/>
</dbReference>
<protein>
    <recommendedName>
        <fullName evidence="5">Transposase</fullName>
    </recommendedName>
</protein>
<evidence type="ECO:0000313" key="4">
    <source>
        <dbReference type="Proteomes" id="UP000617979"/>
    </source>
</evidence>
<organism evidence="3 4">
    <name type="scientific">Kroppenstedtia guangzhouensis</name>
    <dbReference type="NCBI Taxonomy" id="1274356"/>
    <lineage>
        <taxon>Bacteria</taxon>
        <taxon>Bacillati</taxon>
        <taxon>Bacillota</taxon>
        <taxon>Bacilli</taxon>
        <taxon>Bacillales</taxon>
        <taxon>Thermoactinomycetaceae</taxon>
        <taxon>Kroppenstedtia</taxon>
    </lineage>
</organism>
<reference evidence="4" key="1">
    <citation type="journal article" date="2019" name="Int. J. Syst. Evol. Microbiol.">
        <title>The Global Catalogue of Microorganisms (GCM) 10K type strain sequencing project: providing services to taxonomists for standard genome sequencing and annotation.</title>
        <authorList>
            <consortium name="The Broad Institute Genomics Platform"/>
            <consortium name="The Broad Institute Genome Sequencing Center for Infectious Disease"/>
            <person name="Wu L."/>
            <person name="Ma J."/>
        </authorList>
    </citation>
    <scope>NUCLEOTIDE SEQUENCE [LARGE SCALE GENOMIC DNA]</scope>
    <source>
        <strain evidence="4">CGMCC 1.12404</strain>
    </source>
</reference>
<sequence length="218" mass="26171">MKMNYFKGVFFYGEKRSEVSVLPFSLKMQAIQMRLEGVTKRDVAEKLGIHDVGRWKVWMRQYKQKGAEGLRDHRGGRKKPLERDEYVHQLELENDVLKKWLEIRYKGGIKAKYQWVQALRGRYTVQELCDYLKISRSGFYRHLQCQSVNGREKELKENIRHICPHRKGRYGYRRIQVELERQYGIRVNHKRGFRLMQDMGLKALICRKLSSRPGPTWH</sequence>
<dbReference type="EMBL" id="BMEX01000001">
    <property type="protein sequence ID" value="GGA34224.1"/>
    <property type="molecule type" value="Genomic_DNA"/>
</dbReference>
<evidence type="ECO:0000259" key="2">
    <source>
        <dbReference type="Pfam" id="PF13518"/>
    </source>
</evidence>
<comment type="caution">
    <text evidence="3">The sequence shown here is derived from an EMBL/GenBank/DDBJ whole genome shotgun (WGS) entry which is preliminary data.</text>
</comment>
<proteinExistence type="predicted"/>
<accession>A0ABQ1G1J7</accession>
<dbReference type="InterPro" id="IPR025948">
    <property type="entry name" value="HTH-like_dom"/>
</dbReference>
<evidence type="ECO:0000259" key="1">
    <source>
        <dbReference type="Pfam" id="PF13276"/>
    </source>
</evidence>
<dbReference type="Pfam" id="PF13276">
    <property type="entry name" value="HTH_21"/>
    <property type="match status" value="1"/>
</dbReference>
<evidence type="ECO:0000313" key="3">
    <source>
        <dbReference type="EMBL" id="GGA34224.1"/>
    </source>
</evidence>
<dbReference type="InterPro" id="IPR055247">
    <property type="entry name" value="InsJ-like_HTH"/>
</dbReference>